<feature type="binding site" description="via carbamate group" evidence="9">
    <location>
        <position position="100"/>
    </location>
    <ligand>
        <name>Zn(2+)</name>
        <dbReference type="ChEBI" id="CHEBI:29105"/>
        <label>2</label>
    </ligand>
</feature>
<dbReference type="PIRSF" id="PIRSF001237">
    <property type="entry name" value="DHOdimr"/>
    <property type="match status" value="1"/>
</dbReference>
<dbReference type="PANTHER" id="PTHR43137:SF1">
    <property type="entry name" value="DIHYDROOROTASE"/>
    <property type="match status" value="1"/>
</dbReference>
<keyword evidence="8 9" id="KW-0665">Pyrimidine biosynthesis</keyword>
<dbReference type="InterPro" id="IPR002195">
    <property type="entry name" value="Dihydroorotase_CS"/>
</dbReference>
<evidence type="ECO:0000256" key="3">
    <source>
        <dbReference type="ARBA" id="ARBA00005631"/>
    </source>
</evidence>
<keyword evidence="6 9" id="KW-0378">Hydrolase</keyword>
<sequence>MTDKITIRMPDDWHLHVRDEEMMRASLPFTAEKFGRAIMMPNLVPPVRTTADAIAYRERLLAAVPAGRRFQPLMTCYLTDDTDPDDVERGFSEKVFTGVKLYPANATTNSAAGVTDFQKIRPVLERMQKIGIPLLIHAESVDPAVDVFDREAVFIERTFEPWTREFPELRFIHEHLSSKIGCDFVRSKSGQVGGTITPYHLELNRTDWLGWGNRPYMYCMPVIKTEADRLALRKAATGGEPCFFLGTDSAPHSIHKKLAVVGAAGLFNAPVAIETYAKVFDEDGALDRLEAFASLHGPAHYRLPPNEGTITLERVSWTAPEEILVPGPEERALVYKGGETIGWKVTAVT</sequence>
<dbReference type="AlphaFoldDB" id="A0A327L1M7"/>
<dbReference type="Proteomes" id="UP000249130">
    <property type="component" value="Unassembled WGS sequence"/>
</dbReference>
<feature type="binding site" description="via carbamate group" evidence="9">
    <location>
        <position position="100"/>
    </location>
    <ligand>
        <name>Zn(2+)</name>
        <dbReference type="ChEBI" id="CHEBI:29105"/>
        <label>1</label>
    </ligand>
</feature>
<feature type="active site" evidence="9">
    <location>
        <position position="248"/>
    </location>
</feature>
<comment type="catalytic activity">
    <reaction evidence="9 10">
        <text>(S)-dihydroorotate + H2O = N-carbamoyl-L-aspartate + H(+)</text>
        <dbReference type="Rhea" id="RHEA:24296"/>
        <dbReference type="ChEBI" id="CHEBI:15377"/>
        <dbReference type="ChEBI" id="CHEBI:15378"/>
        <dbReference type="ChEBI" id="CHEBI:30864"/>
        <dbReference type="ChEBI" id="CHEBI:32814"/>
        <dbReference type="EC" id="3.5.2.3"/>
    </reaction>
</comment>
<feature type="binding site" evidence="9">
    <location>
        <position position="264"/>
    </location>
    <ligand>
        <name>substrate</name>
    </ligand>
</feature>
<keyword evidence="13" id="KW-1185">Reference proteome</keyword>
<gene>
    <name evidence="9" type="primary">pyrC</name>
    <name evidence="12" type="ORF">CH341_10680</name>
</gene>
<dbReference type="GO" id="GO:0005829">
    <property type="term" value="C:cytosol"/>
    <property type="evidence" value="ECO:0007669"/>
    <property type="project" value="TreeGrafter"/>
</dbReference>
<dbReference type="InterPro" id="IPR032466">
    <property type="entry name" value="Metal_Hydrolase"/>
</dbReference>
<dbReference type="RefSeq" id="WP_111419020.1">
    <property type="nucleotide sequence ID" value="NZ_NPEX01000056.1"/>
</dbReference>
<evidence type="ECO:0000256" key="9">
    <source>
        <dbReference type="HAMAP-Rule" id="MF_00219"/>
    </source>
</evidence>
<feature type="modified residue" description="N6-carboxylysine" evidence="9">
    <location>
        <position position="100"/>
    </location>
</feature>
<dbReference type="UniPathway" id="UPA00070">
    <property type="reaction ID" value="UER00117"/>
</dbReference>
<dbReference type="PANTHER" id="PTHR43137">
    <property type="entry name" value="DIHYDROOROTASE"/>
    <property type="match status" value="1"/>
</dbReference>
<dbReference type="InterPro" id="IPR006680">
    <property type="entry name" value="Amidohydro-rel"/>
</dbReference>
<dbReference type="InterPro" id="IPR004721">
    <property type="entry name" value="DHOdimr"/>
</dbReference>
<feature type="binding site" evidence="9">
    <location>
        <begin position="16"/>
        <end position="18"/>
    </location>
    <ligand>
        <name>substrate</name>
    </ligand>
</feature>
<evidence type="ECO:0000256" key="8">
    <source>
        <dbReference type="ARBA" id="ARBA00022975"/>
    </source>
</evidence>
<reference evidence="12 13" key="1">
    <citation type="submission" date="2017-07" db="EMBL/GenBank/DDBJ databases">
        <title>Draft Genome Sequences of Select Purple Nonsulfur Bacteria.</title>
        <authorList>
            <person name="Lasarre B."/>
            <person name="Mckinlay J.B."/>
        </authorList>
    </citation>
    <scope>NUCLEOTIDE SEQUENCE [LARGE SCALE GENOMIC DNA]</scope>
    <source>
        <strain evidence="12 13">DSM 5909</strain>
    </source>
</reference>
<comment type="caution">
    <text evidence="12">The sequence shown here is derived from an EMBL/GenBank/DDBJ whole genome shotgun (WGS) entry which is preliminary data.</text>
</comment>
<evidence type="ECO:0000256" key="10">
    <source>
        <dbReference type="RuleBase" id="RU003440"/>
    </source>
</evidence>
<dbReference type="OrthoDB" id="9808095at2"/>
<feature type="binding site" evidence="9">
    <location>
        <position position="248"/>
    </location>
    <ligand>
        <name>Zn(2+)</name>
        <dbReference type="ChEBI" id="CHEBI:29105"/>
        <label>1</label>
    </ligand>
</feature>
<feature type="domain" description="Amidohydrolase-related" evidence="11">
    <location>
        <begin position="12"/>
        <end position="311"/>
    </location>
</feature>
<comment type="subunit">
    <text evidence="9">Homodimer.</text>
</comment>
<comment type="cofactor">
    <cofactor evidence="9 10">
        <name>Zn(2+)</name>
        <dbReference type="ChEBI" id="CHEBI:29105"/>
    </cofactor>
    <text evidence="9 10">Binds 2 Zn(2+) ions per subunit.</text>
</comment>
<evidence type="ECO:0000313" key="12">
    <source>
        <dbReference type="EMBL" id="RAI44144.1"/>
    </source>
</evidence>
<keyword evidence="5 9" id="KW-0479">Metal-binding</keyword>
<feature type="binding site" evidence="9">
    <location>
        <position position="137"/>
    </location>
    <ligand>
        <name>substrate</name>
    </ligand>
</feature>
<comment type="function">
    <text evidence="1 9">Catalyzes the reversible cyclization of carbamoyl aspartate to dihydroorotate.</text>
</comment>
<feature type="binding site" evidence="9">
    <location>
        <position position="175"/>
    </location>
    <ligand>
        <name>Zn(2+)</name>
        <dbReference type="ChEBI" id="CHEBI:29105"/>
        <label>2</label>
    </ligand>
</feature>
<dbReference type="SUPFAM" id="SSF51556">
    <property type="entry name" value="Metallo-dependent hydrolases"/>
    <property type="match status" value="1"/>
</dbReference>
<evidence type="ECO:0000256" key="5">
    <source>
        <dbReference type="ARBA" id="ARBA00022723"/>
    </source>
</evidence>
<feature type="binding site" evidence="9">
    <location>
        <position position="14"/>
    </location>
    <ligand>
        <name>Zn(2+)</name>
        <dbReference type="ChEBI" id="CHEBI:29105"/>
        <label>1</label>
    </ligand>
</feature>
<evidence type="ECO:0000256" key="1">
    <source>
        <dbReference type="ARBA" id="ARBA00002368"/>
    </source>
</evidence>
<dbReference type="GO" id="GO:0044205">
    <property type="term" value="P:'de novo' UMP biosynthetic process"/>
    <property type="evidence" value="ECO:0007669"/>
    <property type="project" value="UniProtKB-UniRule"/>
</dbReference>
<name>A0A327L1M7_9BRAD</name>
<feature type="binding site" evidence="9">
    <location>
        <position position="252"/>
    </location>
    <ligand>
        <name>substrate</name>
    </ligand>
</feature>
<dbReference type="GO" id="GO:0004151">
    <property type="term" value="F:dihydroorotase activity"/>
    <property type="evidence" value="ECO:0007669"/>
    <property type="project" value="UniProtKB-UniRule"/>
</dbReference>
<proteinExistence type="inferred from homology"/>
<dbReference type="GO" id="GO:0006207">
    <property type="term" value="P:'de novo' pyrimidine nucleobase biosynthetic process"/>
    <property type="evidence" value="ECO:0007669"/>
    <property type="project" value="TreeGrafter"/>
</dbReference>
<comment type="caution">
    <text evidence="9">Lacks conserved residue(s) required for the propagation of feature annotation.</text>
</comment>
<dbReference type="GO" id="GO:0008270">
    <property type="term" value="F:zinc ion binding"/>
    <property type="evidence" value="ECO:0007669"/>
    <property type="project" value="UniProtKB-UniRule"/>
</dbReference>
<evidence type="ECO:0000256" key="6">
    <source>
        <dbReference type="ARBA" id="ARBA00022801"/>
    </source>
</evidence>
<evidence type="ECO:0000313" key="13">
    <source>
        <dbReference type="Proteomes" id="UP000249130"/>
    </source>
</evidence>
<organism evidence="12 13">
    <name type="scientific">Rhodoplanes roseus</name>
    <dbReference type="NCBI Taxonomy" id="29409"/>
    <lineage>
        <taxon>Bacteria</taxon>
        <taxon>Pseudomonadati</taxon>
        <taxon>Pseudomonadota</taxon>
        <taxon>Alphaproteobacteria</taxon>
        <taxon>Hyphomicrobiales</taxon>
        <taxon>Nitrobacteraceae</taxon>
        <taxon>Rhodoplanes</taxon>
    </lineage>
</organism>
<comment type="pathway">
    <text evidence="2 9 10">Pyrimidine metabolism; UMP biosynthesis via de novo pathway; (S)-dihydroorotate from bicarbonate: step 3/3.</text>
</comment>
<dbReference type="NCBIfam" id="TIGR00856">
    <property type="entry name" value="pyrC_dimer"/>
    <property type="match status" value="1"/>
</dbReference>
<dbReference type="Pfam" id="PF01979">
    <property type="entry name" value="Amidohydro_1"/>
    <property type="match status" value="1"/>
</dbReference>
<feature type="binding site" evidence="9">
    <location>
        <position position="137"/>
    </location>
    <ligand>
        <name>Zn(2+)</name>
        <dbReference type="ChEBI" id="CHEBI:29105"/>
        <label>2</label>
    </ligand>
</feature>
<evidence type="ECO:0000256" key="7">
    <source>
        <dbReference type="ARBA" id="ARBA00022833"/>
    </source>
</evidence>
<feature type="binding site" evidence="9">
    <location>
        <position position="42"/>
    </location>
    <ligand>
        <name>substrate</name>
    </ligand>
</feature>
<evidence type="ECO:0000256" key="4">
    <source>
        <dbReference type="ARBA" id="ARBA00012860"/>
    </source>
</evidence>
<comment type="similarity">
    <text evidence="3 9 10">Belongs to the metallo-dependent hydrolases superfamily. DHOase family. Class II DHOase subfamily.</text>
</comment>
<accession>A0A327L1M7</accession>
<evidence type="ECO:0000256" key="2">
    <source>
        <dbReference type="ARBA" id="ARBA00004880"/>
    </source>
</evidence>
<protein>
    <recommendedName>
        <fullName evidence="4 9">Dihydroorotase</fullName>
        <shortName evidence="9">DHOase</shortName>
        <ecNumber evidence="4 9">3.5.2.3</ecNumber>
    </recommendedName>
</protein>
<dbReference type="Gene3D" id="3.20.20.140">
    <property type="entry name" value="Metal-dependent hydrolases"/>
    <property type="match status" value="1"/>
</dbReference>
<dbReference type="CDD" id="cd01294">
    <property type="entry name" value="DHOase"/>
    <property type="match status" value="1"/>
</dbReference>
<dbReference type="EMBL" id="NPEX01000056">
    <property type="protein sequence ID" value="RAI44144.1"/>
    <property type="molecule type" value="Genomic_DNA"/>
</dbReference>
<evidence type="ECO:0000259" key="11">
    <source>
        <dbReference type="Pfam" id="PF01979"/>
    </source>
</evidence>
<keyword evidence="7 9" id="KW-0862">Zinc</keyword>
<dbReference type="PROSITE" id="PS00483">
    <property type="entry name" value="DIHYDROOROTASE_2"/>
    <property type="match status" value="1"/>
</dbReference>
<dbReference type="EC" id="3.5.2.3" evidence="4 9"/>
<feature type="binding site" evidence="9">
    <location>
        <position position="16"/>
    </location>
    <ligand>
        <name>Zn(2+)</name>
        <dbReference type="ChEBI" id="CHEBI:29105"/>
        <label>1</label>
    </ligand>
</feature>
<dbReference type="HAMAP" id="MF_00219">
    <property type="entry name" value="PyrC_classII"/>
    <property type="match status" value="1"/>
</dbReference>